<evidence type="ECO:0000313" key="3">
    <source>
        <dbReference type="Proteomes" id="UP000566995"/>
    </source>
</evidence>
<dbReference type="RefSeq" id="WP_184585505.1">
    <property type="nucleotide sequence ID" value="NZ_JACHLI010000001.1"/>
</dbReference>
<sequence length="165" mass="18402">MSTKHALIKELFQVDEKGQPLPLFEIKIGKEMTPDGLFDRKPILELSHSNYAYGLIKSIDDEVNRLMDGIGQATSNLEAEKVVQDCLLLSEHSKKLAYQAYFLDTADRNYWVTLESLSKVGRTEVLGGMAKSLEKLCYGNLKPGQHPALPGEAKPAREKDDSPQP</sequence>
<feature type="region of interest" description="Disordered" evidence="1">
    <location>
        <begin position="144"/>
        <end position="165"/>
    </location>
</feature>
<organism evidence="2 3">
    <name type="scientific">Pseudomonas nitroreducens</name>
    <dbReference type="NCBI Taxonomy" id="46680"/>
    <lineage>
        <taxon>Bacteria</taxon>
        <taxon>Pseudomonadati</taxon>
        <taxon>Pseudomonadota</taxon>
        <taxon>Gammaproteobacteria</taxon>
        <taxon>Pseudomonadales</taxon>
        <taxon>Pseudomonadaceae</taxon>
        <taxon>Pseudomonas</taxon>
    </lineage>
</organism>
<name>A0A7W7NZ43_PSENT</name>
<proteinExistence type="predicted"/>
<evidence type="ECO:0000313" key="2">
    <source>
        <dbReference type="EMBL" id="MBB4861229.1"/>
    </source>
</evidence>
<accession>A0A7W7NZ43</accession>
<dbReference type="EMBL" id="JACHLI010000001">
    <property type="protein sequence ID" value="MBB4861229.1"/>
    <property type="molecule type" value="Genomic_DNA"/>
</dbReference>
<protein>
    <submittedName>
        <fullName evidence="2">Uncharacterized protein</fullName>
    </submittedName>
</protein>
<evidence type="ECO:0000256" key="1">
    <source>
        <dbReference type="SAM" id="MobiDB-lite"/>
    </source>
</evidence>
<dbReference type="Proteomes" id="UP000566995">
    <property type="component" value="Unassembled WGS sequence"/>
</dbReference>
<dbReference type="AlphaFoldDB" id="A0A7W7NZ43"/>
<reference evidence="2 3" key="1">
    <citation type="submission" date="2020-08" db="EMBL/GenBank/DDBJ databases">
        <title>Functional genomics of gut bacteria from endangered species of beetles.</title>
        <authorList>
            <person name="Carlos-Shanley C."/>
        </authorList>
    </citation>
    <scope>NUCLEOTIDE SEQUENCE [LARGE SCALE GENOMIC DNA]</scope>
    <source>
        <strain evidence="2 3">S00179</strain>
    </source>
</reference>
<comment type="caution">
    <text evidence="2">The sequence shown here is derived from an EMBL/GenBank/DDBJ whole genome shotgun (WGS) entry which is preliminary data.</text>
</comment>
<gene>
    <name evidence="2" type="ORF">HNP46_000040</name>
</gene>
<feature type="compositionally biased region" description="Basic and acidic residues" evidence="1">
    <location>
        <begin position="154"/>
        <end position="165"/>
    </location>
</feature>